<name>A0A8E2AG97_9APHY</name>
<dbReference type="AlphaFoldDB" id="A0A8E2AG97"/>
<keyword evidence="2" id="KW-1185">Reference proteome</keyword>
<dbReference type="EMBL" id="KV722761">
    <property type="protein sequence ID" value="OCH83931.1"/>
    <property type="molecule type" value="Genomic_DNA"/>
</dbReference>
<dbReference type="PANTHER" id="PTHR31912:SF34">
    <property type="entry name" value="NOTOCHORD-RELATED PROTEIN"/>
    <property type="match status" value="1"/>
</dbReference>
<sequence>MPMVKGQSETRRALEKSTLTCSNRGECHSHLDDRWTEAGGSHCQPPALAGRIRHFLSLEPNATRFSEGPPVTDSCIHTLSWLLVDPGEDIIFDASEDEEAHKHACLLHNLEDEEDWPGKYDVPAEGDNAIWFEMLGGVAPEDEQEDAMLTNIASKLEALALSGSEDESNVNETNSKSPTYSMPGDPWFPHGSKLICIACLHELGVTNVPSFKAFRHKQAQLNRAMPIQTQLKRSLRGLVFYQNRELAQLDNLQLVMPLARYCKQMHGDIFFEGYEVAWTGDVPQVTSTTRVEYPCSHLVSNVYELMDYGVHLNDHAGPLLDGIYPAANPLHVEAQGRWMYSSFVKIWVDNVSGNYSKQYNEHSNPYQKLSQEYFIYFISTSNHASLGDQLNAVVQDVQSPWWTQAFDLYEQHFAPVELWKAPETLAMVKAQLDQAATALRTQLQLGDHFNTLLQLDVSNVHDDTPVKILYMYLLGMAKYAWHYTNTPWTSKQCELFAIHLQFTIIVGLSIPPLRAGYMLQYRNSLIRKHFKVLQQLAIFPLDDSLCDRHVIDLWNATGELGSYLWYHEIENMDDYVRDIKVLIANLLDIWSLRDPRRVFVKPKLHILTHIVEDIRQHGPAGFMLSNHQAPSWDIVVTVAGLTWFKYQLQRHLGFVWHEPALADTEEVDRVRAIKKWLVCTSVVAEQGDSCPMGAWVFVNYEGETRFGCIKQILQPELATESLLCVVVERFTIWNNQHAFFQMPQVVRSEGVKHFVVDSQDHWNTAAALGTYGDKYNQRLDDGIQAIFPSNSPGLGDVGTNRTSIRGTLL</sequence>
<reference evidence="1 2" key="1">
    <citation type="submission" date="2016-07" db="EMBL/GenBank/DDBJ databases">
        <title>Draft genome of the white-rot fungus Obba rivulosa 3A-2.</title>
        <authorList>
            <consortium name="DOE Joint Genome Institute"/>
            <person name="Miettinen O."/>
            <person name="Riley R."/>
            <person name="Acob R."/>
            <person name="Barry K."/>
            <person name="Cullen D."/>
            <person name="De Vries R."/>
            <person name="Hainaut M."/>
            <person name="Hatakka A."/>
            <person name="Henrissat B."/>
            <person name="Hilden K."/>
            <person name="Kuo R."/>
            <person name="Labutti K."/>
            <person name="Lipzen A."/>
            <person name="Makela M.R."/>
            <person name="Sandor L."/>
            <person name="Spatafora J.W."/>
            <person name="Grigoriev I.V."/>
            <person name="Hibbett D.S."/>
        </authorList>
    </citation>
    <scope>NUCLEOTIDE SEQUENCE [LARGE SCALE GENOMIC DNA]</scope>
    <source>
        <strain evidence="1 2">3A-2</strain>
    </source>
</reference>
<gene>
    <name evidence="1" type="ORF">OBBRIDRAFT_808622</name>
</gene>
<evidence type="ECO:0000313" key="2">
    <source>
        <dbReference type="Proteomes" id="UP000250043"/>
    </source>
</evidence>
<dbReference type="Proteomes" id="UP000250043">
    <property type="component" value="Unassembled WGS sequence"/>
</dbReference>
<evidence type="ECO:0000313" key="1">
    <source>
        <dbReference type="EMBL" id="OCH83931.1"/>
    </source>
</evidence>
<dbReference type="OrthoDB" id="2791548at2759"/>
<proteinExistence type="predicted"/>
<accession>A0A8E2AG97</accession>
<dbReference type="PANTHER" id="PTHR31912">
    <property type="entry name" value="IP13529P"/>
    <property type="match status" value="1"/>
</dbReference>
<organism evidence="1 2">
    <name type="scientific">Obba rivulosa</name>
    <dbReference type="NCBI Taxonomy" id="1052685"/>
    <lineage>
        <taxon>Eukaryota</taxon>
        <taxon>Fungi</taxon>
        <taxon>Dikarya</taxon>
        <taxon>Basidiomycota</taxon>
        <taxon>Agaricomycotina</taxon>
        <taxon>Agaricomycetes</taxon>
        <taxon>Polyporales</taxon>
        <taxon>Gelatoporiaceae</taxon>
        <taxon>Obba</taxon>
    </lineage>
</organism>
<protein>
    <submittedName>
        <fullName evidence="1">Uncharacterized protein</fullName>
    </submittedName>
</protein>